<dbReference type="EMBL" id="BSFQ01000032">
    <property type="protein sequence ID" value="GLL14485.1"/>
    <property type="molecule type" value="Genomic_DNA"/>
</dbReference>
<dbReference type="InterPro" id="IPR001544">
    <property type="entry name" value="Aminotrans_IV"/>
</dbReference>
<evidence type="ECO:0000313" key="4">
    <source>
        <dbReference type="Proteomes" id="UP001143463"/>
    </source>
</evidence>
<dbReference type="InterPro" id="IPR019999">
    <property type="entry name" value="Anth_synth_I-like"/>
</dbReference>
<reference evidence="3" key="2">
    <citation type="submission" date="2023-01" db="EMBL/GenBank/DDBJ databases">
        <authorList>
            <person name="Sun Q."/>
            <person name="Evtushenko L."/>
        </authorList>
    </citation>
    <scope>NUCLEOTIDE SEQUENCE</scope>
    <source>
        <strain evidence="3">VKM Ac-1069</strain>
    </source>
</reference>
<feature type="region of interest" description="Disordered" evidence="1">
    <location>
        <begin position="579"/>
        <end position="598"/>
    </location>
</feature>
<dbReference type="PANTHER" id="PTHR11236:SF50">
    <property type="entry name" value="AMINODEOXYCHORISMATE SYNTHASE COMPONENT 1"/>
    <property type="match status" value="1"/>
</dbReference>
<dbReference type="InterPro" id="IPR043132">
    <property type="entry name" value="BCAT-like_C"/>
</dbReference>
<dbReference type="InterPro" id="IPR005801">
    <property type="entry name" value="ADC_synthase"/>
</dbReference>
<dbReference type="SUPFAM" id="SSF56752">
    <property type="entry name" value="D-aminoacid aminotransferase-like PLP-dependent enzymes"/>
    <property type="match status" value="1"/>
</dbReference>
<evidence type="ECO:0000313" key="3">
    <source>
        <dbReference type="EMBL" id="GLL14485.1"/>
    </source>
</evidence>
<reference evidence="3" key="1">
    <citation type="journal article" date="2014" name="Int. J. Syst. Evol. Microbiol.">
        <title>Complete genome sequence of Corynebacterium casei LMG S-19264T (=DSM 44701T), isolated from a smear-ripened cheese.</title>
        <authorList>
            <consortium name="US DOE Joint Genome Institute (JGI-PGF)"/>
            <person name="Walter F."/>
            <person name="Albersmeier A."/>
            <person name="Kalinowski J."/>
            <person name="Ruckert C."/>
        </authorList>
    </citation>
    <scope>NUCLEOTIDE SEQUENCE</scope>
    <source>
        <strain evidence="3">VKM Ac-1069</strain>
    </source>
</reference>
<dbReference type="Pfam" id="PF01063">
    <property type="entry name" value="Aminotran_4"/>
    <property type="match status" value="1"/>
</dbReference>
<name>A0A9W6NYG1_9PSEU</name>
<dbReference type="Pfam" id="PF00425">
    <property type="entry name" value="Chorismate_bind"/>
    <property type="match status" value="1"/>
</dbReference>
<comment type="caution">
    <text evidence="3">The sequence shown here is derived from an EMBL/GenBank/DDBJ whole genome shotgun (WGS) entry which is preliminary data.</text>
</comment>
<protein>
    <submittedName>
        <fullName evidence="3">Aminodeoxychorismate synthase, component I</fullName>
    </submittedName>
</protein>
<dbReference type="PRINTS" id="PR00095">
    <property type="entry name" value="ANTSNTHASEI"/>
</dbReference>
<accession>A0A9W6NYG1</accession>
<dbReference type="AlphaFoldDB" id="A0A9W6NYG1"/>
<dbReference type="SUPFAM" id="SSF56322">
    <property type="entry name" value="ADC synthase"/>
    <property type="match status" value="1"/>
</dbReference>
<dbReference type="GO" id="GO:0000162">
    <property type="term" value="P:L-tryptophan biosynthetic process"/>
    <property type="evidence" value="ECO:0007669"/>
    <property type="project" value="TreeGrafter"/>
</dbReference>
<dbReference type="Gene3D" id="3.20.10.10">
    <property type="entry name" value="D-amino Acid Aminotransferase, subunit A, domain 2"/>
    <property type="match status" value="1"/>
</dbReference>
<organism evidence="3 4">
    <name type="scientific">Pseudonocardia halophobica</name>
    <dbReference type="NCBI Taxonomy" id="29401"/>
    <lineage>
        <taxon>Bacteria</taxon>
        <taxon>Bacillati</taxon>
        <taxon>Actinomycetota</taxon>
        <taxon>Actinomycetes</taxon>
        <taxon>Pseudonocardiales</taxon>
        <taxon>Pseudonocardiaceae</taxon>
        <taxon>Pseudonocardia</taxon>
    </lineage>
</organism>
<dbReference type="InterPro" id="IPR036038">
    <property type="entry name" value="Aminotransferase-like"/>
</dbReference>
<dbReference type="Gene3D" id="3.30.470.10">
    <property type="match status" value="1"/>
</dbReference>
<dbReference type="InterPro" id="IPR015890">
    <property type="entry name" value="Chorismate_C"/>
</dbReference>
<dbReference type="InterPro" id="IPR043131">
    <property type="entry name" value="BCAT-like_N"/>
</dbReference>
<sequence length="598" mass="64763">MTGARFDDLQAGRGLRFGAPERCLVARRPEEVVPVLAAVAEATERGAWAYGYVAYEAAAGLGTGLAVTPPDPAGPPLVFFGVTGPPESVPVIAGRLGDGYRAAWTPDWTSAGHRRAVDVVRSRIAAGETYQTNLTVRMRGQVAGDPAALYRDLALAQRGSYNAHLDLGRFAVVSASPELFFERRGDNVLMRPMKGTAARGQSAAEDLARARWLRADPKERAENVMIVDLLRNDISQVAEVGTVRAPRLLTVERYGTVLQMTSDVTATVRPGTGLVELFTALFPCGSVTGAPKPSTMALIAELEDTPRGVYCGAIGWLGPASEPVTARFGVAIRTAVVDTLTGAAEYGTGSGVTWSSSPAAEHREVLTKTSILSGRGELHLIETMRLVPGRGLRNRELHLRRLAASAEELGFAFDREHVETRLVEGLRGEGDDPRRVRLRLFRDGHVGIDLAPAPTWGMPLTVAVDDDPVDPTAWWFRHSTSWREEYRRRRLCRPDVDDVVVVDRAGEVVGATRATVAVRCDGRWWTPPLRSGCLPGTERARRIDAGLLHERVLTPADLRSAEAVVLLSSLRGACPARVEPRRAPVRDRRGRGAPARGC</sequence>
<proteinExistence type="predicted"/>
<dbReference type="Gene3D" id="3.60.120.10">
    <property type="entry name" value="Anthranilate synthase"/>
    <property type="match status" value="1"/>
</dbReference>
<dbReference type="Proteomes" id="UP001143463">
    <property type="component" value="Unassembled WGS sequence"/>
</dbReference>
<gene>
    <name evidence="3" type="ORF">GCM10017577_56320</name>
</gene>
<evidence type="ECO:0000259" key="2">
    <source>
        <dbReference type="Pfam" id="PF00425"/>
    </source>
</evidence>
<dbReference type="RefSeq" id="WP_037050608.1">
    <property type="nucleotide sequence ID" value="NZ_BSFQ01000032.1"/>
</dbReference>
<keyword evidence="4" id="KW-1185">Reference proteome</keyword>
<dbReference type="GO" id="GO:0046820">
    <property type="term" value="F:4-amino-4-deoxychorismate synthase activity"/>
    <property type="evidence" value="ECO:0007669"/>
    <property type="project" value="TreeGrafter"/>
</dbReference>
<feature type="domain" description="Chorismate-utilising enzyme C-terminal" evidence="2">
    <location>
        <begin position="112"/>
        <end position="368"/>
    </location>
</feature>
<evidence type="ECO:0000256" key="1">
    <source>
        <dbReference type="SAM" id="MobiDB-lite"/>
    </source>
</evidence>
<dbReference type="PANTHER" id="PTHR11236">
    <property type="entry name" value="AMINOBENZOATE/ANTHRANILATE SYNTHASE"/>
    <property type="match status" value="1"/>
</dbReference>